<proteinExistence type="predicted"/>
<gene>
    <name evidence="2" type="ORF">BRYFOR_09892</name>
</gene>
<sequence>MIGTSKGRSIQRGTPSFSAREIPKGRRNCSGGMRAGAGKGGTVIVIAGCMDRKMYFGRSL</sequence>
<comment type="caution">
    <text evidence="2">The sequence shown here is derived from an EMBL/GenBank/DDBJ whole genome shotgun (WGS) entry which is preliminary data.</text>
</comment>
<organism evidence="2 3">
    <name type="scientific">Marvinbryantia formatexigens DSM 14469</name>
    <dbReference type="NCBI Taxonomy" id="478749"/>
    <lineage>
        <taxon>Bacteria</taxon>
        <taxon>Bacillati</taxon>
        <taxon>Bacillota</taxon>
        <taxon>Clostridia</taxon>
        <taxon>Lachnospirales</taxon>
        <taxon>Lachnospiraceae</taxon>
        <taxon>Marvinbryantia</taxon>
    </lineage>
</organism>
<protein>
    <submittedName>
        <fullName evidence="2">Uncharacterized protein</fullName>
    </submittedName>
</protein>
<dbReference type="AlphaFoldDB" id="C6LMJ1"/>
<dbReference type="Proteomes" id="UP000005561">
    <property type="component" value="Unassembled WGS sequence"/>
</dbReference>
<dbReference type="EMBL" id="ACCL02000045">
    <property type="protein sequence ID" value="EET58164.1"/>
    <property type="molecule type" value="Genomic_DNA"/>
</dbReference>
<name>C6LMJ1_9FIRM</name>
<reference evidence="2" key="1">
    <citation type="submission" date="2009-07" db="EMBL/GenBank/DDBJ databases">
        <authorList>
            <person name="Weinstock G."/>
            <person name="Sodergren E."/>
            <person name="Clifton S."/>
            <person name="Fulton L."/>
            <person name="Fulton B."/>
            <person name="Courtney L."/>
            <person name="Fronick C."/>
            <person name="Harrison M."/>
            <person name="Strong C."/>
            <person name="Farmer C."/>
            <person name="Delahaunty K."/>
            <person name="Markovic C."/>
            <person name="Hall O."/>
            <person name="Minx P."/>
            <person name="Tomlinson C."/>
            <person name="Mitreva M."/>
            <person name="Nelson J."/>
            <person name="Hou S."/>
            <person name="Wollam A."/>
            <person name="Pepin K.H."/>
            <person name="Johnson M."/>
            <person name="Bhonagiri V."/>
            <person name="Nash W.E."/>
            <person name="Warren W."/>
            <person name="Chinwalla A."/>
            <person name="Mardis E.R."/>
            <person name="Wilson R.K."/>
        </authorList>
    </citation>
    <scope>NUCLEOTIDE SEQUENCE [LARGE SCALE GENOMIC DNA]</scope>
    <source>
        <strain evidence="2">DSM 14469</strain>
    </source>
</reference>
<feature type="region of interest" description="Disordered" evidence="1">
    <location>
        <begin position="1"/>
        <end position="35"/>
    </location>
</feature>
<accession>C6LMJ1</accession>
<evidence type="ECO:0000313" key="3">
    <source>
        <dbReference type="Proteomes" id="UP000005561"/>
    </source>
</evidence>
<evidence type="ECO:0000313" key="2">
    <source>
        <dbReference type="EMBL" id="EET58164.1"/>
    </source>
</evidence>
<feature type="compositionally biased region" description="Polar residues" evidence="1">
    <location>
        <begin position="1"/>
        <end position="17"/>
    </location>
</feature>
<evidence type="ECO:0000256" key="1">
    <source>
        <dbReference type="SAM" id="MobiDB-lite"/>
    </source>
</evidence>
<keyword evidence="3" id="KW-1185">Reference proteome</keyword>